<gene>
    <name evidence="1" type="ORF">COT78_03525</name>
</gene>
<evidence type="ECO:0000313" key="1">
    <source>
        <dbReference type="EMBL" id="PIS07452.1"/>
    </source>
</evidence>
<proteinExistence type="predicted"/>
<organism evidence="1 2">
    <name type="scientific">Candidatus Berkelbacteria bacterium CG10_big_fil_rev_8_21_14_0_10_43_13</name>
    <dbReference type="NCBI Taxonomy" id="1974514"/>
    <lineage>
        <taxon>Bacteria</taxon>
        <taxon>Candidatus Berkelbacteria</taxon>
    </lineage>
</organism>
<dbReference type="InterPro" id="IPR026350">
    <property type="entry name" value="GxxExxY"/>
</dbReference>
<protein>
    <submittedName>
        <fullName evidence="1">GxxExxY protein</fullName>
    </submittedName>
</protein>
<accession>A0A2H0W5V6</accession>
<reference evidence="2" key="1">
    <citation type="submission" date="2017-09" db="EMBL/GenBank/DDBJ databases">
        <title>Depth-based differentiation of microbial function through sediment-hosted aquifers and enrichment of novel symbionts in the deep terrestrial subsurface.</title>
        <authorList>
            <person name="Probst A.J."/>
            <person name="Ladd B."/>
            <person name="Jarett J.K."/>
            <person name="Geller-Mcgrath D.E."/>
            <person name="Sieber C.M.K."/>
            <person name="Emerson J.B."/>
            <person name="Anantharaman K."/>
            <person name="Thomas B.C."/>
            <person name="Malmstrom R."/>
            <person name="Stieglmeier M."/>
            <person name="Klingl A."/>
            <person name="Woyke T."/>
            <person name="Ryan C.M."/>
            <person name="Banfield J.F."/>
        </authorList>
    </citation>
    <scope>NUCLEOTIDE SEQUENCE [LARGE SCALE GENOMIC DNA]</scope>
</reference>
<dbReference type="AlphaFoldDB" id="A0A2H0W5V6"/>
<dbReference type="NCBIfam" id="TIGR04256">
    <property type="entry name" value="GxxExxY"/>
    <property type="match status" value="1"/>
</dbReference>
<evidence type="ECO:0000313" key="2">
    <source>
        <dbReference type="Proteomes" id="UP000231382"/>
    </source>
</evidence>
<dbReference type="EMBL" id="PEZW01000023">
    <property type="protein sequence ID" value="PIS07452.1"/>
    <property type="molecule type" value="Genomic_DNA"/>
</dbReference>
<name>A0A2H0W5V6_9BACT</name>
<dbReference type="Proteomes" id="UP000231382">
    <property type="component" value="Unassembled WGS sequence"/>
</dbReference>
<dbReference type="Pfam" id="PF13366">
    <property type="entry name" value="PDDEXK_3"/>
    <property type="match status" value="1"/>
</dbReference>
<sequence>MTDIVYRELSYKLNGIAFTIFKELGPGLREKIYADAFEIALKDAGISYKREIRYPVFFKGKKITYQSLDLLVDDKIVIELKSGEREYFEAFDQLLNYLKLSKLKLGLIIRFTKKGAVIRRIVNLDK</sequence>
<comment type="caution">
    <text evidence="1">The sequence shown here is derived from an EMBL/GenBank/DDBJ whole genome shotgun (WGS) entry which is preliminary data.</text>
</comment>